<gene>
    <name evidence="2" type="ORF">PROFUN_06651</name>
</gene>
<evidence type="ECO:0000313" key="3">
    <source>
        <dbReference type="Proteomes" id="UP000241769"/>
    </source>
</evidence>
<accession>A0A2P6MSW3</accession>
<proteinExistence type="predicted"/>
<feature type="region of interest" description="Disordered" evidence="1">
    <location>
        <begin position="518"/>
        <end position="550"/>
    </location>
</feature>
<dbReference type="InParanoid" id="A0A2P6MSW3"/>
<protein>
    <submittedName>
        <fullName evidence="2">Uncharacterized protein</fullName>
    </submittedName>
</protein>
<reference evidence="2 3" key="1">
    <citation type="journal article" date="2018" name="Genome Biol. Evol.">
        <title>Multiple Roots of Fruiting Body Formation in Amoebozoa.</title>
        <authorList>
            <person name="Hillmann F."/>
            <person name="Forbes G."/>
            <person name="Novohradska S."/>
            <person name="Ferling I."/>
            <person name="Riege K."/>
            <person name="Groth M."/>
            <person name="Westermann M."/>
            <person name="Marz M."/>
            <person name="Spaller T."/>
            <person name="Winckler T."/>
            <person name="Schaap P."/>
            <person name="Glockner G."/>
        </authorList>
    </citation>
    <scope>NUCLEOTIDE SEQUENCE [LARGE SCALE GENOMIC DNA]</scope>
    <source>
        <strain evidence="2 3">Jena</strain>
    </source>
</reference>
<feature type="region of interest" description="Disordered" evidence="1">
    <location>
        <begin position="430"/>
        <end position="494"/>
    </location>
</feature>
<feature type="region of interest" description="Disordered" evidence="1">
    <location>
        <begin position="1"/>
        <end position="30"/>
    </location>
</feature>
<dbReference type="EMBL" id="MDYQ01000441">
    <property type="protein sequence ID" value="PRP74790.1"/>
    <property type="molecule type" value="Genomic_DNA"/>
</dbReference>
<dbReference type="Proteomes" id="UP000241769">
    <property type="component" value="Unassembled WGS sequence"/>
</dbReference>
<keyword evidence="3" id="KW-1185">Reference proteome</keyword>
<name>A0A2P6MSW3_9EUKA</name>
<evidence type="ECO:0000256" key="1">
    <source>
        <dbReference type="SAM" id="MobiDB-lite"/>
    </source>
</evidence>
<sequence length="550" mass="64281">MNGRESNRSVSAMGRKVRRQMGTESEGEGMLQTNAPCRTAIFQSPPVRSIRGTVCRPFPLAKVIIQQLLVERHHRFINQIFLKGGRTIDSNDDVSVRRYLSISLSPTSREEFSLRLTVVMLITKNTVVSIASVQHSSTLLEEKILSSALRRDAKEIVGGLYVDGNVDTLSITSGNVTQFRRPIVWMRRRRLPNWVTTMPKEAPRVCTTLRDKAKGLYFESAMYYYPPMRRLRNIVGIDWRSFITQKLKFNSHRVMSVRRDIQERMDRDYEAPNLLAAAYEEEKLITARQKMLQTSTADGKGDDSLYQFFVAGAVFQKMNCHMCQDENRWWDDHLFRCSGTMVSPFIHLRCHSRFQFGPRGELYTTTEDPTNIDWSPDVLSMIFHIWGACDKTMMQFTTELRCLAVKRDRDHIDSSAGEFWRTIEEKTAKREDRNNSRVIPHATSHSHHRRWNETDRHTSITSNEHQKHTTSACRFISASKPLIPQTKKREKDISSWRETQGSVFQRLSDPNFYTGTQKFKYEMRRKKEDEDEKTRREERDRRMRVECGRQ</sequence>
<organism evidence="2 3">
    <name type="scientific">Planoprotostelium fungivorum</name>
    <dbReference type="NCBI Taxonomy" id="1890364"/>
    <lineage>
        <taxon>Eukaryota</taxon>
        <taxon>Amoebozoa</taxon>
        <taxon>Evosea</taxon>
        <taxon>Variosea</taxon>
        <taxon>Cavosteliida</taxon>
        <taxon>Cavosteliaceae</taxon>
        <taxon>Planoprotostelium</taxon>
    </lineage>
</organism>
<evidence type="ECO:0000313" key="2">
    <source>
        <dbReference type="EMBL" id="PRP74790.1"/>
    </source>
</evidence>
<feature type="compositionally biased region" description="Basic and acidic residues" evidence="1">
    <location>
        <begin position="519"/>
        <end position="550"/>
    </location>
</feature>
<dbReference type="AlphaFoldDB" id="A0A2P6MSW3"/>
<comment type="caution">
    <text evidence="2">The sequence shown here is derived from an EMBL/GenBank/DDBJ whole genome shotgun (WGS) entry which is preliminary data.</text>
</comment>